<evidence type="ECO:0000256" key="2">
    <source>
        <dbReference type="ARBA" id="ARBA00004940"/>
    </source>
</evidence>
<evidence type="ECO:0000256" key="12">
    <source>
        <dbReference type="PIRNR" id="PIRNR000099"/>
    </source>
</evidence>
<name>A0A2L1C7U7_METMI</name>
<evidence type="ECO:0000256" key="14">
    <source>
        <dbReference type="PIRSR" id="PIRSR000099-2"/>
    </source>
</evidence>
<proteinExistence type="inferred from homology"/>
<comment type="catalytic activity">
    <reaction evidence="10 11 12">
        <text>L-histidinol + 2 NAD(+) + H2O = L-histidine + 2 NADH + 3 H(+)</text>
        <dbReference type="Rhea" id="RHEA:20641"/>
        <dbReference type="ChEBI" id="CHEBI:15377"/>
        <dbReference type="ChEBI" id="CHEBI:15378"/>
        <dbReference type="ChEBI" id="CHEBI:57540"/>
        <dbReference type="ChEBI" id="CHEBI:57595"/>
        <dbReference type="ChEBI" id="CHEBI:57699"/>
        <dbReference type="ChEBI" id="CHEBI:57945"/>
        <dbReference type="EC" id="1.1.1.23"/>
    </reaction>
</comment>
<dbReference type="Gene3D" id="1.20.5.1300">
    <property type="match status" value="1"/>
</dbReference>
<protein>
    <recommendedName>
        <fullName evidence="5 11">Histidinol dehydrogenase</fullName>
        <shortName evidence="11 12">HDH</shortName>
        <ecNumber evidence="4 11">1.1.1.23</ecNumber>
    </recommendedName>
</protein>
<comment type="cofactor">
    <cofactor evidence="11 16">
        <name>Zn(2+)</name>
        <dbReference type="ChEBI" id="CHEBI:29105"/>
    </cofactor>
    <text evidence="11 16">Binds 1 zinc ion per subunit.</text>
</comment>
<feature type="binding site" evidence="11 15">
    <location>
        <position position="363"/>
    </location>
    <ligand>
        <name>substrate</name>
    </ligand>
</feature>
<evidence type="ECO:0000256" key="1">
    <source>
        <dbReference type="ARBA" id="ARBA00003850"/>
    </source>
</evidence>
<evidence type="ECO:0000256" key="5">
    <source>
        <dbReference type="ARBA" id="ARBA00016531"/>
    </source>
</evidence>
<dbReference type="InterPro" id="IPR001692">
    <property type="entry name" value="Histidinol_DH_CS"/>
</dbReference>
<dbReference type="PRINTS" id="PR00083">
    <property type="entry name" value="HOLDHDRGNASE"/>
</dbReference>
<dbReference type="EC" id="1.1.1.23" evidence="4 11"/>
<feature type="active site" description="Proton acceptor" evidence="11 13">
    <location>
        <position position="330"/>
    </location>
</feature>
<dbReference type="NCBIfam" id="TIGR00069">
    <property type="entry name" value="hisD"/>
    <property type="match status" value="1"/>
</dbReference>
<evidence type="ECO:0000256" key="4">
    <source>
        <dbReference type="ARBA" id="ARBA00012965"/>
    </source>
</evidence>
<dbReference type="InterPro" id="IPR016161">
    <property type="entry name" value="Ald_DH/histidinol_DH"/>
</dbReference>
<evidence type="ECO:0000256" key="11">
    <source>
        <dbReference type="HAMAP-Rule" id="MF_01024"/>
    </source>
</evidence>
<comment type="pathway">
    <text evidence="2 11 12">Amino-acid biosynthesis; L-histidine biosynthesis; L-histidine from 5-phospho-alpha-D-ribose 1-diphosphate: step 9/9.</text>
</comment>
<feature type="binding site" evidence="11 15">
    <location>
        <position position="422"/>
    </location>
    <ligand>
        <name>substrate</name>
    </ligand>
</feature>
<dbReference type="FunFam" id="3.40.50.1980:FF:000026">
    <property type="entry name" value="Histidinol dehydrogenase"/>
    <property type="match status" value="1"/>
</dbReference>
<feature type="binding site" evidence="11 14">
    <location>
        <position position="218"/>
    </location>
    <ligand>
        <name>NAD(+)</name>
        <dbReference type="ChEBI" id="CHEBI:57540"/>
    </ligand>
</feature>
<feature type="binding site" evidence="11 15">
    <location>
        <position position="241"/>
    </location>
    <ligand>
        <name>substrate</name>
    </ligand>
</feature>
<dbReference type="SUPFAM" id="SSF53720">
    <property type="entry name" value="ALDH-like"/>
    <property type="match status" value="1"/>
</dbReference>
<organism evidence="18 19">
    <name type="scientific">Methanococcus maripaludis</name>
    <name type="common">Methanococcus deltae</name>
    <dbReference type="NCBI Taxonomy" id="39152"/>
    <lineage>
        <taxon>Archaea</taxon>
        <taxon>Methanobacteriati</taxon>
        <taxon>Methanobacteriota</taxon>
        <taxon>Methanomada group</taxon>
        <taxon>Methanococci</taxon>
        <taxon>Methanococcales</taxon>
        <taxon>Methanococcaceae</taxon>
        <taxon>Methanococcus</taxon>
    </lineage>
</organism>
<dbReference type="GO" id="GO:0051287">
    <property type="term" value="F:NAD binding"/>
    <property type="evidence" value="ECO:0007669"/>
    <property type="project" value="InterPro"/>
</dbReference>
<keyword evidence="6 11" id="KW-0479">Metal-binding</keyword>
<evidence type="ECO:0000256" key="16">
    <source>
        <dbReference type="PIRSR" id="PIRSR000099-4"/>
    </source>
</evidence>
<feature type="binding site" evidence="11 15">
    <location>
        <position position="266"/>
    </location>
    <ligand>
        <name>substrate</name>
    </ligand>
</feature>
<evidence type="ECO:0000313" key="19">
    <source>
        <dbReference type="Proteomes" id="UP000239462"/>
    </source>
</evidence>
<dbReference type="InterPro" id="IPR012131">
    <property type="entry name" value="Hstdl_DH"/>
</dbReference>
<comment type="function">
    <text evidence="1 11 12">Catalyzes the sequential NAD-dependent oxidations of L-histidinol to L-histidinaldehyde and then to L-histidine.</text>
</comment>
<evidence type="ECO:0000256" key="6">
    <source>
        <dbReference type="ARBA" id="ARBA00022723"/>
    </source>
</evidence>
<feature type="binding site" evidence="11 16">
    <location>
        <position position="422"/>
    </location>
    <ligand>
        <name>Zn(2+)</name>
        <dbReference type="ChEBI" id="CHEBI:29105"/>
    </ligand>
</feature>
<dbReference type="InterPro" id="IPR022695">
    <property type="entry name" value="Histidinol_DH_monofunct"/>
</dbReference>
<dbReference type="GO" id="GO:0004399">
    <property type="term" value="F:histidinol dehydrogenase activity"/>
    <property type="evidence" value="ECO:0007669"/>
    <property type="project" value="UniProtKB-UniRule"/>
</dbReference>
<sequence>MIWLVWIMIVKKISKLNEKELDIILNRNKTNISGILPTVSEILENVQKNGDNALKEYTKKFDGVNLDNFKVSSEEIDKAYDKIDSKVVESLEKAYENIKEFHEIQFKNLNEWEIEKKGIKAGQIIRPVEKAGCYVPGGRAFYPSTVLMTVTPAKVAGVKEVIVTSPPNGTEGNPATLVASDIAKADGIYKIGGAQAIGALAYGTKSIPKVDIIVGPGNIFVTAAKKLVYGEVSIDFPAGPSEVLIMCDESSNEEYVAMDFLAQAEHDPNASCIITVTSEEKAEKIKERILMEIKTAKRTEIIEKSILNSAIVIGSIEECIELSNSYAPEHLEIMTKNPREVLKSIENAGSIFLGNYAPVPVGDYASGTNHVLPTSACAKMYSGLSVETFIKKPTVQELTKEGLLGISDIVTTLAEAEGLFNHSEAVKRRLN</sequence>
<dbReference type="HAMAP" id="MF_01024">
    <property type="entry name" value="HisD"/>
    <property type="match status" value="1"/>
</dbReference>
<feature type="binding site" evidence="11 14">
    <location>
        <position position="134"/>
    </location>
    <ligand>
        <name>NAD(+)</name>
        <dbReference type="ChEBI" id="CHEBI:57540"/>
    </ligand>
</feature>
<evidence type="ECO:0000256" key="3">
    <source>
        <dbReference type="ARBA" id="ARBA00010178"/>
    </source>
</evidence>
<dbReference type="PROSITE" id="PS00611">
    <property type="entry name" value="HISOL_DEHYDROGENASE"/>
    <property type="match status" value="1"/>
</dbReference>
<evidence type="ECO:0000256" key="17">
    <source>
        <dbReference type="RuleBase" id="RU004175"/>
    </source>
</evidence>
<evidence type="ECO:0000256" key="15">
    <source>
        <dbReference type="PIRSR" id="PIRSR000099-3"/>
    </source>
</evidence>
<evidence type="ECO:0000313" key="18">
    <source>
        <dbReference type="EMBL" id="AVB75442.1"/>
    </source>
</evidence>
<dbReference type="Proteomes" id="UP000239462">
    <property type="component" value="Chromosome"/>
</dbReference>
<feature type="binding site" evidence="11 16">
    <location>
        <position position="363"/>
    </location>
    <ligand>
        <name>Zn(2+)</name>
        <dbReference type="ChEBI" id="CHEBI:29105"/>
    </ligand>
</feature>
<evidence type="ECO:0000256" key="13">
    <source>
        <dbReference type="PIRSR" id="PIRSR000099-1"/>
    </source>
</evidence>
<dbReference type="EMBL" id="CP026606">
    <property type="protein sequence ID" value="AVB75442.1"/>
    <property type="molecule type" value="Genomic_DNA"/>
</dbReference>
<feature type="binding site" evidence="11 14">
    <location>
        <position position="195"/>
    </location>
    <ligand>
        <name>NAD(+)</name>
        <dbReference type="ChEBI" id="CHEBI:57540"/>
    </ligand>
</feature>
<comment type="similarity">
    <text evidence="3 11 12 17">Belongs to the histidinol dehydrogenase family.</text>
</comment>
<dbReference type="GO" id="GO:0008270">
    <property type="term" value="F:zinc ion binding"/>
    <property type="evidence" value="ECO:0007669"/>
    <property type="project" value="UniProtKB-UniRule"/>
</dbReference>
<evidence type="ECO:0000256" key="7">
    <source>
        <dbReference type="ARBA" id="ARBA00022833"/>
    </source>
</evidence>
<accession>A0A2L1C7U7</accession>
<feature type="binding site" evidence="11 16">
    <location>
        <position position="266"/>
    </location>
    <ligand>
        <name>Zn(2+)</name>
        <dbReference type="ChEBI" id="CHEBI:29105"/>
    </ligand>
</feature>
<dbReference type="UniPathway" id="UPA00031">
    <property type="reaction ID" value="UER00014"/>
</dbReference>
<dbReference type="PIRSF" id="PIRSF000099">
    <property type="entry name" value="Histidinol_dh"/>
    <property type="match status" value="1"/>
</dbReference>
<keyword evidence="7 11" id="KW-0862">Zinc</keyword>
<feature type="binding site" evidence="11 15">
    <location>
        <position position="330"/>
    </location>
    <ligand>
        <name>substrate</name>
    </ligand>
</feature>
<keyword evidence="11 12" id="KW-0520">NAD</keyword>
<dbReference type="PANTHER" id="PTHR21256">
    <property type="entry name" value="HISTIDINOL DEHYDROGENASE HDH"/>
    <property type="match status" value="1"/>
</dbReference>
<feature type="active site" description="Proton acceptor" evidence="11 13">
    <location>
        <position position="329"/>
    </location>
</feature>
<feature type="binding site" evidence="11 16">
    <location>
        <position position="263"/>
    </location>
    <ligand>
        <name>Zn(2+)</name>
        <dbReference type="ChEBI" id="CHEBI:29105"/>
    </ligand>
</feature>
<dbReference type="CDD" id="cd06572">
    <property type="entry name" value="Histidinol_dh"/>
    <property type="match status" value="1"/>
</dbReference>
<evidence type="ECO:0000256" key="9">
    <source>
        <dbReference type="ARBA" id="ARBA00023102"/>
    </source>
</evidence>
<dbReference type="Pfam" id="PF00815">
    <property type="entry name" value="Histidinol_dh"/>
    <property type="match status" value="1"/>
</dbReference>
<evidence type="ECO:0000256" key="10">
    <source>
        <dbReference type="ARBA" id="ARBA00049489"/>
    </source>
</evidence>
<keyword evidence="9 11" id="KW-0368">Histidine biosynthesis</keyword>
<dbReference type="Gene3D" id="3.40.50.1980">
    <property type="entry name" value="Nitrogenase molybdenum iron protein domain"/>
    <property type="match status" value="2"/>
</dbReference>
<dbReference type="AlphaFoldDB" id="A0A2L1C7U7"/>
<dbReference type="PANTHER" id="PTHR21256:SF2">
    <property type="entry name" value="HISTIDINE BIOSYNTHESIS TRIFUNCTIONAL PROTEIN"/>
    <property type="match status" value="1"/>
</dbReference>
<feature type="binding site" evidence="11 15">
    <location>
        <position position="417"/>
    </location>
    <ligand>
        <name>substrate</name>
    </ligand>
</feature>
<dbReference type="KEGG" id="mmad:MMJJ_00230"/>
<reference evidence="19" key="1">
    <citation type="journal article" date="2018" name="Genome Announc.">
        <title>Complete Genome Sequence of the Methanococcus maripaludis Type Strain JJ (DSM 2067), a Model for Selenoprotein Synthesis in Archaea.</title>
        <authorList>
            <person name="Poehlein A."/>
            <person name="Heym D."/>
            <person name="Quitzke V."/>
            <person name="Fersch J."/>
            <person name="Daniel R."/>
            <person name="Rother M."/>
        </authorList>
    </citation>
    <scope>NUCLEOTIDE SEQUENCE [LARGE SCALE GENOMIC DNA]</scope>
    <source>
        <strain evidence="19">DSM 2067</strain>
    </source>
</reference>
<dbReference type="FunFam" id="3.40.50.1980:FF:000001">
    <property type="entry name" value="Histidinol dehydrogenase"/>
    <property type="match status" value="1"/>
</dbReference>
<keyword evidence="8 11" id="KW-0560">Oxidoreductase</keyword>
<keyword evidence="11 12" id="KW-0028">Amino-acid biosynthesis</keyword>
<dbReference type="GO" id="GO:0005737">
    <property type="term" value="C:cytoplasm"/>
    <property type="evidence" value="ECO:0007669"/>
    <property type="project" value="TreeGrafter"/>
</dbReference>
<evidence type="ECO:0000256" key="8">
    <source>
        <dbReference type="ARBA" id="ARBA00023002"/>
    </source>
</evidence>
<gene>
    <name evidence="11 18" type="primary">hisD</name>
    <name evidence="18" type="ORF">MMJJ_00230</name>
</gene>
<feature type="binding site" evidence="11 15">
    <location>
        <position position="263"/>
    </location>
    <ligand>
        <name>substrate</name>
    </ligand>
</feature>
<dbReference type="GO" id="GO:0000105">
    <property type="term" value="P:L-histidine biosynthetic process"/>
    <property type="evidence" value="ECO:0007669"/>
    <property type="project" value="UniProtKB-UniRule"/>
</dbReference>